<accession>A0AA39A495</accession>
<keyword evidence="3" id="KW-1185">Reference proteome</keyword>
<gene>
    <name evidence="2" type="ORF">PVL29_006148</name>
</gene>
<proteinExistence type="predicted"/>
<evidence type="ECO:0000313" key="2">
    <source>
        <dbReference type="EMBL" id="KAJ9700686.1"/>
    </source>
</evidence>
<reference evidence="2 3" key="1">
    <citation type="journal article" date="2023" name="BMC Biotechnol.">
        <title>Vitis rotundifolia cv Carlos genome sequencing.</title>
        <authorList>
            <person name="Huff M."/>
            <person name="Hulse-Kemp A."/>
            <person name="Scheffler B."/>
            <person name="Youngblood R."/>
            <person name="Simpson S."/>
            <person name="Babiker E."/>
            <person name="Staton M."/>
        </authorList>
    </citation>
    <scope>NUCLEOTIDE SEQUENCE [LARGE SCALE GENOMIC DNA]</scope>
    <source>
        <tissue evidence="2">Leaf</tissue>
    </source>
</reference>
<sequence>METEDSAYTHTPTNSEYAVTCPNPSLNPKQYVNMNLAFIHGGGYASLSTVHFFFLQKNKSGPVGQGGQARTASLTYVSKSASLFQTLE</sequence>
<protein>
    <submittedName>
        <fullName evidence="2">Uncharacterized protein</fullName>
    </submittedName>
</protein>
<name>A0AA39A495_VITRO</name>
<organism evidence="2 3">
    <name type="scientific">Vitis rotundifolia</name>
    <name type="common">Muscadine grape</name>
    <dbReference type="NCBI Taxonomy" id="103349"/>
    <lineage>
        <taxon>Eukaryota</taxon>
        <taxon>Viridiplantae</taxon>
        <taxon>Streptophyta</taxon>
        <taxon>Embryophyta</taxon>
        <taxon>Tracheophyta</taxon>
        <taxon>Spermatophyta</taxon>
        <taxon>Magnoliopsida</taxon>
        <taxon>eudicotyledons</taxon>
        <taxon>Gunneridae</taxon>
        <taxon>Pentapetalae</taxon>
        <taxon>rosids</taxon>
        <taxon>Vitales</taxon>
        <taxon>Vitaceae</taxon>
        <taxon>Viteae</taxon>
        <taxon>Vitis</taxon>
    </lineage>
</organism>
<dbReference type="EMBL" id="JARBHA010000005">
    <property type="protein sequence ID" value="KAJ9700686.1"/>
    <property type="molecule type" value="Genomic_DNA"/>
</dbReference>
<dbReference type="Proteomes" id="UP001168098">
    <property type="component" value="Unassembled WGS sequence"/>
</dbReference>
<comment type="caution">
    <text evidence="2">The sequence shown here is derived from an EMBL/GenBank/DDBJ whole genome shotgun (WGS) entry which is preliminary data.</text>
</comment>
<evidence type="ECO:0000313" key="3">
    <source>
        <dbReference type="Proteomes" id="UP001168098"/>
    </source>
</evidence>
<feature type="region of interest" description="Disordered" evidence="1">
    <location>
        <begin position="1"/>
        <end position="21"/>
    </location>
</feature>
<evidence type="ECO:0000256" key="1">
    <source>
        <dbReference type="SAM" id="MobiDB-lite"/>
    </source>
</evidence>
<dbReference type="AlphaFoldDB" id="A0AA39A495"/>